<dbReference type="Proteomes" id="UP000697107">
    <property type="component" value="Unassembled WGS sequence"/>
</dbReference>
<name>A0A8T1KIC0_9STRA</name>
<dbReference type="Proteomes" id="UP000736787">
    <property type="component" value="Unassembled WGS sequence"/>
</dbReference>
<dbReference type="Proteomes" id="UP000774804">
    <property type="component" value="Unassembled WGS sequence"/>
</dbReference>
<dbReference type="EMBL" id="RCMK01000365">
    <property type="protein sequence ID" value="KAG2933251.1"/>
    <property type="molecule type" value="Genomic_DNA"/>
</dbReference>
<organism evidence="1 4">
    <name type="scientific">Phytophthora cactorum</name>
    <dbReference type="NCBI Taxonomy" id="29920"/>
    <lineage>
        <taxon>Eukaryota</taxon>
        <taxon>Sar</taxon>
        <taxon>Stramenopiles</taxon>
        <taxon>Oomycota</taxon>
        <taxon>Peronosporomycetes</taxon>
        <taxon>Peronosporales</taxon>
        <taxon>Peronosporaceae</taxon>
        <taxon>Phytophthora</taxon>
    </lineage>
</organism>
<evidence type="ECO:0000313" key="1">
    <source>
        <dbReference type="EMBL" id="KAG2918277.1"/>
    </source>
</evidence>
<proteinExistence type="predicted"/>
<dbReference type="AlphaFoldDB" id="A0A8T1KIC0"/>
<gene>
    <name evidence="1" type="ORF">PC115_g10490</name>
    <name evidence="2" type="ORF">PC117_g12914</name>
    <name evidence="3" type="ORF">PC118_g12721</name>
</gene>
<dbReference type="EMBL" id="RCML01000416">
    <property type="protein sequence ID" value="KAG2977698.1"/>
    <property type="molecule type" value="Genomic_DNA"/>
</dbReference>
<reference evidence="1" key="1">
    <citation type="submission" date="2018-10" db="EMBL/GenBank/DDBJ databases">
        <title>Effector identification in a new, highly contiguous assembly of the strawberry crown rot pathogen Phytophthora cactorum.</title>
        <authorList>
            <person name="Armitage A.D."/>
            <person name="Nellist C.F."/>
            <person name="Bates H."/>
            <person name="Vickerstaff R.J."/>
            <person name="Harrison R.J."/>
        </authorList>
    </citation>
    <scope>NUCLEOTIDE SEQUENCE</scope>
    <source>
        <strain evidence="1">4032</strain>
        <strain evidence="2">4040</strain>
        <strain evidence="3">P415</strain>
    </source>
</reference>
<protein>
    <submittedName>
        <fullName evidence="1">Uncharacterized protein</fullName>
    </submittedName>
</protein>
<comment type="caution">
    <text evidence="1">The sequence shown here is derived from an EMBL/GenBank/DDBJ whole genome shotgun (WGS) entry which is preliminary data.</text>
</comment>
<sequence length="62" mass="6640">MPGLSASGLPPEMLHPGDTLVHYCRAFVAGNPKGYHVALVVRVDATEGIEFPIPVDTSDVMY</sequence>
<evidence type="ECO:0000313" key="3">
    <source>
        <dbReference type="EMBL" id="KAG2977698.1"/>
    </source>
</evidence>
<accession>A0A8T1KIC0</accession>
<dbReference type="EMBL" id="RCMI01000311">
    <property type="protein sequence ID" value="KAG2918277.1"/>
    <property type="molecule type" value="Genomic_DNA"/>
</dbReference>
<dbReference type="VEuPathDB" id="FungiDB:PC110_g19151"/>
<evidence type="ECO:0000313" key="2">
    <source>
        <dbReference type="EMBL" id="KAG2933251.1"/>
    </source>
</evidence>
<evidence type="ECO:0000313" key="4">
    <source>
        <dbReference type="Proteomes" id="UP000774804"/>
    </source>
</evidence>